<comment type="similarity">
    <text evidence="1">Belongs to the thioredoxin family.</text>
</comment>
<dbReference type="OrthoDB" id="2121326at2759"/>
<dbReference type="InterPro" id="IPR036249">
    <property type="entry name" value="Thioredoxin-like_sf"/>
</dbReference>
<evidence type="ECO:0000313" key="3">
    <source>
        <dbReference type="EMBL" id="RUP50260.1"/>
    </source>
</evidence>
<dbReference type="PANTHER" id="PTHR43601">
    <property type="entry name" value="THIOREDOXIN, MITOCHONDRIAL"/>
    <property type="match status" value="1"/>
</dbReference>
<dbReference type="InterPro" id="IPR013766">
    <property type="entry name" value="Thioredoxin_domain"/>
</dbReference>
<evidence type="ECO:0000259" key="2">
    <source>
        <dbReference type="Pfam" id="PF00085"/>
    </source>
</evidence>
<proteinExistence type="inferred from homology"/>
<dbReference type="Pfam" id="PF00085">
    <property type="entry name" value="Thioredoxin"/>
    <property type="match status" value="1"/>
</dbReference>
<dbReference type="GO" id="GO:0045454">
    <property type="term" value="P:cell redox homeostasis"/>
    <property type="evidence" value="ECO:0007669"/>
    <property type="project" value="TreeGrafter"/>
</dbReference>
<dbReference type="EMBL" id="RBNI01001589">
    <property type="protein sequence ID" value="RUP50260.1"/>
    <property type="molecule type" value="Genomic_DNA"/>
</dbReference>
<keyword evidence="4" id="KW-1185">Reference proteome</keyword>
<gene>
    <name evidence="3" type="ORF">BC936DRAFT_139825</name>
</gene>
<dbReference type="AlphaFoldDB" id="A0A433DHD8"/>
<dbReference type="PANTHER" id="PTHR43601:SF3">
    <property type="entry name" value="THIOREDOXIN, MITOCHONDRIAL"/>
    <property type="match status" value="1"/>
</dbReference>
<dbReference type="CDD" id="cd02947">
    <property type="entry name" value="TRX_family"/>
    <property type="match status" value="1"/>
</dbReference>
<feature type="domain" description="Thioredoxin" evidence="2">
    <location>
        <begin position="28"/>
        <end position="90"/>
    </location>
</feature>
<dbReference type="Gene3D" id="3.40.30.10">
    <property type="entry name" value="Glutaredoxin"/>
    <property type="match status" value="1"/>
</dbReference>
<dbReference type="SUPFAM" id="SSF52833">
    <property type="entry name" value="Thioredoxin-like"/>
    <property type="match status" value="1"/>
</dbReference>
<evidence type="ECO:0000313" key="4">
    <source>
        <dbReference type="Proteomes" id="UP000268093"/>
    </source>
</evidence>
<accession>A0A433DHD8</accession>
<sequence length="120" mass="13343">MLNTSIHCAGVARPALFHTTRVARDGRVLEIKKEEFEEIVVKAKQPVIVDFYAHWCDPCKVLGPILAKSVAENKKVTMARLNVDEAADHYRQSLPSTKARSLTGSLARGIQNSSRISWKA</sequence>
<name>A0A433DHD8_9FUNG</name>
<organism evidence="3 4">
    <name type="scientific">Jimgerdemannia flammicorona</name>
    <dbReference type="NCBI Taxonomy" id="994334"/>
    <lineage>
        <taxon>Eukaryota</taxon>
        <taxon>Fungi</taxon>
        <taxon>Fungi incertae sedis</taxon>
        <taxon>Mucoromycota</taxon>
        <taxon>Mucoromycotina</taxon>
        <taxon>Endogonomycetes</taxon>
        <taxon>Endogonales</taxon>
        <taxon>Endogonaceae</taxon>
        <taxon>Jimgerdemannia</taxon>
    </lineage>
</organism>
<comment type="caution">
    <text evidence="3">The sequence shown here is derived from an EMBL/GenBank/DDBJ whole genome shotgun (WGS) entry which is preliminary data.</text>
</comment>
<evidence type="ECO:0000256" key="1">
    <source>
        <dbReference type="ARBA" id="ARBA00008987"/>
    </source>
</evidence>
<dbReference type="Proteomes" id="UP000268093">
    <property type="component" value="Unassembled WGS sequence"/>
</dbReference>
<reference evidence="3 4" key="1">
    <citation type="journal article" date="2018" name="New Phytol.">
        <title>Phylogenomics of Endogonaceae and evolution of mycorrhizas within Mucoromycota.</title>
        <authorList>
            <person name="Chang Y."/>
            <person name="Desiro A."/>
            <person name="Na H."/>
            <person name="Sandor L."/>
            <person name="Lipzen A."/>
            <person name="Clum A."/>
            <person name="Barry K."/>
            <person name="Grigoriev I.V."/>
            <person name="Martin F.M."/>
            <person name="Stajich J.E."/>
            <person name="Smith M.E."/>
            <person name="Bonito G."/>
            <person name="Spatafora J.W."/>
        </authorList>
    </citation>
    <scope>NUCLEOTIDE SEQUENCE [LARGE SCALE GENOMIC DNA]</scope>
    <source>
        <strain evidence="3 4">GMNB39</strain>
    </source>
</reference>
<protein>
    <submittedName>
        <fullName evidence="3">Thioredoxin-like protein</fullName>
    </submittedName>
</protein>
<dbReference type="GO" id="GO:0005739">
    <property type="term" value="C:mitochondrion"/>
    <property type="evidence" value="ECO:0007669"/>
    <property type="project" value="TreeGrafter"/>
</dbReference>